<accession>A0AAD3SZH6</accession>
<feature type="compositionally biased region" description="Polar residues" evidence="1">
    <location>
        <begin position="1"/>
        <end position="14"/>
    </location>
</feature>
<organism evidence="2 3">
    <name type="scientific">Nepenthes gracilis</name>
    <name type="common">Slender pitcher plant</name>
    <dbReference type="NCBI Taxonomy" id="150966"/>
    <lineage>
        <taxon>Eukaryota</taxon>
        <taxon>Viridiplantae</taxon>
        <taxon>Streptophyta</taxon>
        <taxon>Embryophyta</taxon>
        <taxon>Tracheophyta</taxon>
        <taxon>Spermatophyta</taxon>
        <taxon>Magnoliopsida</taxon>
        <taxon>eudicotyledons</taxon>
        <taxon>Gunneridae</taxon>
        <taxon>Pentapetalae</taxon>
        <taxon>Caryophyllales</taxon>
        <taxon>Nepenthaceae</taxon>
        <taxon>Nepenthes</taxon>
    </lineage>
</organism>
<name>A0AAD3SZH6_NEPGR</name>
<feature type="region of interest" description="Disordered" evidence="1">
    <location>
        <begin position="1"/>
        <end position="37"/>
    </location>
</feature>
<feature type="region of interest" description="Disordered" evidence="1">
    <location>
        <begin position="294"/>
        <end position="320"/>
    </location>
</feature>
<dbReference type="AlphaFoldDB" id="A0AAD3SZH6"/>
<comment type="caution">
    <text evidence="2">The sequence shown here is derived from an EMBL/GenBank/DDBJ whole genome shotgun (WGS) entry which is preliminary data.</text>
</comment>
<evidence type="ECO:0000313" key="3">
    <source>
        <dbReference type="Proteomes" id="UP001279734"/>
    </source>
</evidence>
<evidence type="ECO:0000313" key="2">
    <source>
        <dbReference type="EMBL" id="GMH19871.1"/>
    </source>
</evidence>
<sequence>MNAQPKYQSSTQQHWGGEYLNPRGKNQSQRIESRLRTGEHVDQQLDCLSEGEHQASSVPVAAMDGRLGVPSGSTKHPSSSVKGVLSSTSGVKAHSSCPVSSSDGAVPILFHPERHAILPPVVLIDGPCSFKPDDFPPHPAARGPSGPSQFPLPVLSKDLCRQSLGLVTDGDSGFRNPIIEPCVPHLVDVTPSASSDLPSSIQISSSASGNPVSCSEVINSGNVDGSSSLSRASTHLASVDPKVATQVTFVRGKAIRFETDSVDGLIVHASSSDDKLESSAIPLKSDGILQKVDPKAYSQTRGSGSRSSQENGELIDSAPCNKSKDIRGTYECQIRRILPSRFGLLRIAHRKLVGHLLPKFLLLLVLLSSLHRLCVLLGSYLAPWEKKKGLLVDWIKGPVNLSSALVVVAWGLTWIDRDTPTIWSFISCLAGLDLGRTAHLTLSGVCSGGAFSPNGVADMDTLALRSVVCALARSIVLAIWANVDVWVQPLSGPAHVDDHLNAGLLFLPETEYLNVGSPDFPVWTPADIDEEVLLGYPTPVLTSPRFRVGDRRAILDTRVLFCYVVAVWAGSLTIFRNGFLLTGRRGSFGLYGSCAHKLPVLLAADLPSRIKLCPGYISNMGLESHVEVFVVYQWNPFKCGDCRKFGHTTSQCKSIKKPHLNPPFAKVDLCNKELDDLHVASCYGSAPARRLKVGSTMESSISPAILLEDVNEPCQLVGVTDQLQPETVCLCDSDLKPSSLKPAAEKCGLEYGVKKHSPFPCNIASSKRQEAACLRVAASSEDAIIDHRGSSSRGEGVAYPANVSSFLDLQGEDHDLDVLTFDDVELKMTMFEARIAAKEASPNSASRIATEV</sequence>
<gene>
    <name evidence="2" type="ORF">Nepgr_021712</name>
</gene>
<reference evidence="2" key="1">
    <citation type="submission" date="2023-05" db="EMBL/GenBank/DDBJ databases">
        <title>Nepenthes gracilis genome sequencing.</title>
        <authorList>
            <person name="Fukushima K."/>
        </authorList>
    </citation>
    <scope>NUCLEOTIDE SEQUENCE</scope>
    <source>
        <strain evidence="2">SING2019-196</strain>
    </source>
</reference>
<feature type="compositionally biased region" description="Low complexity" evidence="1">
    <location>
        <begin position="78"/>
        <end position="92"/>
    </location>
</feature>
<dbReference type="EMBL" id="BSYO01000021">
    <property type="protein sequence ID" value="GMH19871.1"/>
    <property type="molecule type" value="Genomic_DNA"/>
</dbReference>
<proteinExistence type="predicted"/>
<dbReference type="Proteomes" id="UP001279734">
    <property type="component" value="Unassembled WGS sequence"/>
</dbReference>
<feature type="region of interest" description="Disordered" evidence="1">
    <location>
        <begin position="64"/>
        <end position="98"/>
    </location>
</feature>
<protein>
    <submittedName>
        <fullName evidence="2">Uncharacterized protein</fullName>
    </submittedName>
</protein>
<evidence type="ECO:0000256" key="1">
    <source>
        <dbReference type="SAM" id="MobiDB-lite"/>
    </source>
</evidence>
<keyword evidence="3" id="KW-1185">Reference proteome</keyword>
<feature type="compositionally biased region" description="Low complexity" evidence="1">
    <location>
        <begin position="298"/>
        <end position="309"/>
    </location>
</feature>